<geneLocation type="plasmid" evidence="1 2">
    <name>unnamed1</name>
</geneLocation>
<dbReference type="AlphaFoldDB" id="A0A3G8YI80"/>
<dbReference type="OrthoDB" id="9795056at2"/>
<dbReference type="PANTHER" id="PTHR30565:SF9">
    <property type="entry name" value="PROTEIN YCIF"/>
    <property type="match status" value="1"/>
</dbReference>
<dbReference type="Gene3D" id="1.20.1260.10">
    <property type="match status" value="1"/>
</dbReference>
<dbReference type="Pfam" id="PF05974">
    <property type="entry name" value="DUF892"/>
    <property type="match status" value="1"/>
</dbReference>
<dbReference type="EMBL" id="CP034185">
    <property type="protein sequence ID" value="AZI44683.1"/>
    <property type="molecule type" value="Genomic_DNA"/>
</dbReference>
<name>A0A3G8YI80_9DEIO</name>
<dbReference type="InterPro" id="IPR047114">
    <property type="entry name" value="YciF"/>
</dbReference>
<evidence type="ECO:0000313" key="2">
    <source>
        <dbReference type="Proteomes" id="UP000276417"/>
    </source>
</evidence>
<dbReference type="InterPro" id="IPR009078">
    <property type="entry name" value="Ferritin-like_SF"/>
</dbReference>
<proteinExistence type="predicted"/>
<reference evidence="1 2" key="1">
    <citation type="submission" date="2018-11" db="EMBL/GenBank/DDBJ databases">
        <title>Deinococcus shelandsis sp. nov., isolated from South Shetland Islands soil of Antarctica.</title>
        <authorList>
            <person name="Tian J."/>
        </authorList>
    </citation>
    <scope>NUCLEOTIDE SEQUENCE [LARGE SCALE GENOMIC DNA]</scope>
    <source>
        <strain evidence="1 2">S14-83T</strain>
        <plasmid evidence="1 2">unnamed1</plasmid>
    </source>
</reference>
<dbReference type="InterPro" id="IPR010287">
    <property type="entry name" value="DUF892_YciF-like"/>
</dbReference>
<keyword evidence="1" id="KW-0614">Plasmid</keyword>
<dbReference type="PANTHER" id="PTHR30565">
    <property type="entry name" value="PROTEIN YCIF"/>
    <property type="match status" value="1"/>
</dbReference>
<organism evidence="1 2">
    <name type="scientific">Deinococcus psychrotolerans</name>
    <dbReference type="NCBI Taxonomy" id="2489213"/>
    <lineage>
        <taxon>Bacteria</taxon>
        <taxon>Thermotogati</taxon>
        <taxon>Deinococcota</taxon>
        <taxon>Deinococci</taxon>
        <taxon>Deinococcales</taxon>
        <taxon>Deinococcaceae</taxon>
        <taxon>Deinococcus</taxon>
    </lineage>
</organism>
<protein>
    <submittedName>
        <fullName evidence="1">Ferritin-like domain-containing protein</fullName>
    </submittedName>
</protein>
<dbReference type="Proteomes" id="UP000276417">
    <property type="component" value="Plasmid unnamed1"/>
</dbReference>
<sequence>MALFGLGMKMNDLKDLYVEQLRGLYSAETQLTEALPKMADAASTPELKQGFTDHLVETQQQIQRLESIFADLGEDPTGRTCKAMQGLVAEGNDMIKEKAVSAVKDAGLIAAGQRVEHYEIAGYGTVRTYAEVLGFGQHADLLAASEQEEKDTDQKLTQLSKQINLEAASA</sequence>
<dbReference type="InterPro" id="IPR012347">
    <property type="entry name" value="Ferritin-like"/>
</dbReference>
<dbReference type="RefSeq" id="WP_124874560.1">
    <property type="nucleotide sequence ID" value="NZ_CP034185.1"/>
</dbReference>
<keyword evidence="2" id="KW-1185">Reference proteome</keyword>
<evidence type="ECO:0000313" key="1">
    <source>
        <dbReference type="EMBL" id="AZI44683.1"/>
    </source>
</evidence>
<gene>
    <name evidence="1" type="ORF">EHF33_17460</name>
</gene>
<dbReference type="SUPFAM" id="SSF47240">
    <property type="entry name" value="Ferritin-like"/>
    <property type="match status" value="1"/>
</dbReference>
<dbReference type="CDD" id="cd07909">
    <property type="entry name" value="YciF"/>
    <property type="match status" value="1"/>
</dbReference>
<accession>A0A3G8YI80</accession>
<dbReference type="KEGG" id="dph:EHF33_17460"/>